<dbReference type="STRING" id="1423959.SAMN05444407_102429"/>
<evidence type="ECO:0000313" key="4">
    <source>
        <dbReference type="Proteomes" id="UP000093508"/>
    </source>
</evidence>
<keyword evidence="4" id="KW-1185">Reference proteome</keyword>
<dbReference type="OrthoDB" id="1252093at2"/>
<keyword evidence="1" id="KW-0732">Signal</keyword>
<proteinExistence type="predicted"/>
<gene>
    <name evidence="2" type="ORF">BBH99_07590</name>
    <name evidence="3" type="ORF">SAMN05444407_102429</name>
</gene>
<evidence type="ECO:0000313" key="3">
    <source>
        <dbReference type="EMBL" id="SHL15226.1"/>
    </source>
</evidence>
<evidence type="ECO:0008006" key="6">
    <source>
        <dbReference type="Google" id="ProtNLM"/>
    </source>
</evidence>
<dbReference type="Proteomes" id="UP000184069">
    <property type="component" value="Unassembled WGS sequence"/>
</dbReference>
<reference evidence="2 4" key="1">
    <citation type="submission" date="2016-07" db="EMBL/GenBank/DDBJ databases">
        <authorList>
            <person name="Jeong J.-J."/>
            <person name="Kim D.W."/>
            <person name="Sang M.K."/>
            <person name="Choi I.-G."/>
            <person name="Kim K.D."/>
        </authorList>
    </citation>
    <scope>NUCLEOTIDE SEQUENCE [LARGE SCALE GENOMIC DNA]</scope>
    <source>
        <strain evidence="2 4">C-26</strain>
    </source>
</reference>
<feature type="signal peptide" evidence="1">
    <location>
        <begin position="1"/>
        <end position="21"/>
    </location>
</feature>
<evidence type="ECO:0000256" key="1">
    <source>
        <dbReference type="SAM" id="SignalP"/>
    </source>
</evidence>
<reference evidence="3 5" key="2">
    <citation type="submission" date="2016-11" db="EMBL/GenBank/DDBJ databases">
        <authorList>
            <person name="Jaros S."/>
            <person name="Januszkiewicz K."/>
            <person name="Wedrychowicz H."/>
        </authorList>
    </citation>
    <scope>NUCLEOTIDE SEQUENCE [LARGE SCALE GENOMIC DNA]</scope>
    <source>
        <strain evidence="3 5">DSM 27621</strain>
    </source>
</reference>
<accession>A0A1M6YAA4</accession>
<dbReference type="EMBL" id="MAYF01000157">
    <property type="protein sequence ID" value="OCA78725.1"/>
    <property type="molecule type" value="Genomic_DNA"/>
</dbReference>
<dbReference type="AlphaFoldDB" id="A0A1M6YAA4"/>
<protein>
    <recommendedName>
        <fullName evidence="6">YD repeat-containing protein</fullName>
    </recommendedName>
</protein>
<dbReference type="PROSITE" id="PS51257">
    <property type="entry name" value="PROKAR_LIPOPROTEIN"/>
    <property type="match status" value="1"/>
</dbReference>
<dbReference type="RefSeq" id="WP_066695248.1">
    <property type="nucleotide sequence ID" value="NZ_FRBM01000002.1"/>
</dbReference>
<evidence type="ECO:0000313" key="2">
    <source>
        <dbReference type="EMBL" id="OCA78725.1"/>
    </source>
</evidence>
<evidence type="ECO:0000313" key="5">
    <source>
        <dbReference type="Proteomes" id="UP000184069"/>
    </source>
</evidence>
<sequence>MKKIIFLAISFSLLSSCSSSSDEVTSKPESPKPEVPVKSKKIIEVKQDNKLVYTFTYNSDGKISEIGNYSNTGSLFSTTKVEYTNGFETRRSTYNLQNQLYNYHTYIYTGKHISERAIYSREPSTGKELLVQRTYYTNDPSKSDHNLTGVQYYDGSGALVAKSDITYIDSNGSSSTFVYNAAGKKTNSTLWMRDNAIAWDKVLDPFTYQHEHNTTSVTDNNLIDGTTTGYNIEYTYDSSNYPLTAKYSFSNGVKYTYTFTWQ</sequence>
<dbReference type="EMBL" id="FRBM01000002">
    <property type="protein sequence ID" value="SHL15226.1"/>
    <property type="molecule type" value="Genomic_DNA"/>
</dbReference>
<dbReference type="Proteomes" id="UP000093508">
    <property type="component" value="Unassembled WGS sequence"/>
</dbReference>
<name>A0A1M6YAA4_9FLAO</name>
<organism evidence="3 5">
    <name type="scientific">Chryseobacterium contaminans</name>
    <dbReference type="NCBI Taxonomy" id="1423959"/>
    <lineage>
        <taxon>Bacteria</taxon>
        <taxon>Pseudomonadati</taxon>
        <taxon>Bacteroidota</taxon>
        <taxon>Flavobacteriia</taxon>
        <taxon>Flavobacteriales</taxon>
        <taxon>Weeksellaceae</taxon>
        <taxon>Chryseobacterium group</taxon>
        <taxon>Chryseobacterium</taxon>
    </lineage>
</organism>
<feature type="chain" id="PRO_5009922801" description="YD repeat-containing protein" evidence="1">
    <location>
        <begin position="22"/>
        <end position="262"/>
    </location>
</feature>